<comment type="caution">
    <text evidence="2">The sequence shown here is derived from an EMBL/GenBank/DDBJ whole genome shotgun (WGS) entry which is preliminary data.</text>
</comment>
<keyword evidence="1" id="KW-0732">Signal</keyword>
<dbReference type="EMBL" id="JAXCGZ010012760">
    <property type="protein sequence ID" value="KAK7073466.1"/>
    <property type="molecule type" value="Genomic_DNA"/>
</dbReference>
<reference evidence="2 3" key="1">
    <citation type="submission" date="2023-11" db="EMBL/GenBank/DDBJ databases">
        <title>Halocaridina rubra genome assembly.</title>
        <authorList>
            <person name="Smith C."/>
        </authorList>
    </citation>
    <scope>NUCLEOTIDE SEQUENCE [LARGE SCALE GENOMIC DNA]</scope>
    <source>
        <strain evidence="2">EP-1</strain>
        <tissue evidence="2">Whole</tissue>
    </source>
</reference>
<sequence length="56" mass="6276">MTKILLFTFLLLGCSAFEGTKGEDPPPSTVEVTLKQGKIRTSRVDLKNGKYHYAFK</sequence>
<feature type="signal peptide" evidence="1">
    <location>
        <begin position="1"/>
        <end position="16"/>
    </location>
</feature>
<feature type="chain" id="PRO_5042810401" evidence="1">
    <location>
        <begin position="17"/>
        <end position="56"/>
    </location>
</feature>
<name>A0AAN8WZQ1_HALRR</name>
<keyword evidence="3" id="KW-1185">Reference proteome</keyword>
<organism evidence="2 3">
    <name type="scientific">Halocaridina rubra</name>
    <name type="common">Hawaiian red shrimp</name>
    <dbReference type="NCBI Taxonomy" id="373956"/>
    <lineage>
        <taxon>Eukaryota</taxon>
        <taxon>Metazoa</taxon>
        <taxon>Ecdysozoa</taxon>
        <taxon>Arthropoda</taxon>
        <taxon>Crustacea</taxon>
        <taxon>Multicrustacea</taxon>
        <taxon>Malacostraca</taxon>
        <taxon>Eumalacostraca</taxon>
        <taxon>Eucarida</taxon>
        <taxon>Decapoda</taxon>
        <taxon>Pleocyemata</taxon>
        <taxon>Caridea</taxon>
        <taxon>Atyoidea</taxon>
        <taxon>Atyidae</taxon>
        <taxon>Halocaridina</taxon>
    </lineage>
</organism>
<gene>
    <name evidence="2" type="ORF">SK128_002666</name>
</gene>
<protein>
    <submittedName>
        <fullName evidence="2">Uncharacterized protein</fullName>
    </submittedName>
</protein>
<evidence type="ECO:0000313" key="3">
    <source>
        <dbReference type="Proteomes" id="UP001381693"/>
    </source>
</evidence>
<accession>A0AAN8WZQ1</accession>
<evidence type="ECO:0000313" key="2">
    <source>
        <dbReference type="EMBL" id="KAK7073466.1"/>
    </source>
</evidence>
<proteinExistence type="predicted"/>
<feature type="non-terminal residue" evidence="2">
    <location>
        <position position="56"/>
    </location>
</feature>
<evidence type="ECO:0000256" key="1">
    <source>
        <dbReference type="SAM" id="SignalP"/>
    </source>
</evidence>
<dbReference type="Proteomes" id="UP001381693">
    <property type="component" value="Unassembled WGS sequence"/>
</dbReference>
<dbReference type="AlphaFoldDB" id="A0AAN8WZQ1"/>